<dbReference type="Proteomes" id="UP001457282">
    <property type="component" value="Unassembled WGS sequence"/>
</dbReference>
<proteinExistence type="predicted"/>
<dbReference type="EMBL" id="JBEDUW010000005">
    <property type="protein sequence ID" value="KAK9928855.1"/>
    <property type="molecule type" value="Genomic_DNA"/>
</dbReference>
<sequence>MTVDLSNGSGRFDGGEAAASVQRRWVWAHGDAGGERAAAASSAGRLGGAESTALIDGVGVVWLDVLRRRRGRIRWCRGDGQRRGAPVLVGSSRARDEETPVWIEVPRCVVVCGELRGCGQGSGDVSGWAPRLGRAWARNGKREQRRRRYWTGHREQMDESMVLWW</sequence>
<dbReference type="AlphaFoldDB" id="A0AAW1WXU0"/>
<gene>
    <name evidence="1" type="ORF">M0R45_025974</name>
</gene>
<comment type="caution">
    <text evidence="1">The sequence shown here is derived from an EMBL/GenBank/DDBJ whole genome shotgun (WGS) entry which is preliminary data.</text>
</comment>
<accession>A0AAW1WXU0</accession>
<reference evidence="1 2" key="1">
    <citation type="journal article" date="2023" name="G3 (Bethesda)">
        <title>A chromosome-length genome assembly and annotation of blackberry (Rubus argutus, cv. 'Hillquist').</title>
        <authorList>
            <person name="Bruna T."/>
            <person name="Aryal R."/>
            <person name="Dudchenko O."/>
            <person name="Sargent D.J."/>
            <person name="Mead D."/>
            <person name="Buti M."/>
            <person name="Cavallini A."/>
            <person name="Hytonen T."/>
            <person name="Andres J."/>
            <person name="Pham M."/>
            <person name="Weisz D."/>
            <person name="Mascagni F."/>
            <person name="Usai G."/>
            <person name="Natali L."/>
            <person name="Bassil N."/>
            <person name="Fernandez G.E."/>
            <person name="Lomsadze A."/>
            <person name="Armour M."/>
            <person name="Olukolu B."/>
            <person name="Poorten T."/>
            <person name="Britton C."/>
            <person name="Davik J."/>
            <person name="Ashrafi H."/>
            <person name="Aiden E.L."/>
            <person name="Borodovsky M."/>
            <person name="Worthington M."/>
        </authorList>
    </citation>
    <scope>NUCLEOTIDE SEQUENCE [LARGE SCALE GENOMIC DNA]</scope>
    <source>
        <strain evidence="1">PI 553951</strain>
    </source>
</reference>
<evidence type="ECO:0000313" key="1">
    <source>
        <dbReference type="EMBL" id="KAK9928855.1"/>
    </source>
</evidence>
<evidence type="ECO:0000313" key="2">
    <source>
        <dbReference type="Proteomes" id="UP001457282"/>
    </source>
</evidence>
<organism evidence="1 2">
    <name type="scientific">Rubus argutus</name>
    <name type="common">Southern blackberry</name>
    <dbReference type="NCBI Taxonomy" id="59490"/>
    <lineage>
        <taxon>Eukaryota</taxon>
        <taxon>Viridiplantae</taxon>
        <taxon>Streptophyta</taxon>
        <taxon>Embryophyta</taxon>
        <taxon>Tracheophyta</taxon>
        <taxon>Spermatophyta</taxon>
        <taxon>Magnoliopsida</taxon>
        <taxon>eudicotyledons</taxon>
        <taxon>Gunneridae</taxon>
        <taxon>Pentapetalae</taxon>
        <taxon>rosids</taxon>
        <taxon>fabids</taxon>
        <taxon>Rosales</taxon>
        <taxon>Rosaceae</taxon>
        <taxon>Rosoideae</taxon>
        <taxon>Rosoideae incertae sedis</taxon>
        <taxon>Rubus</taxon>
    </lineage>
</organism>
<keyword evidence="2" id="KW-1185">Reference proteome</keyword>
<name>A0AAW1WXU0_RUBAR</name>
<protein>
    <submittedName>
        <fullName evidence="1">Uncharacterized protein</fullName>
    </submittedName>
</protein>